<sequence length="362" mass="39189">MANANEEKKKALDAAIAKLEKDFGKGAVMKLGDSGAHVNVETVPTGCLSLDLALGLGGVPKGRIIEVYGPESSGKTTVALHMIAEVQKRGGIAGFVDAEHALDPVYAKNIGVDIDELYISQPDSGDQALEIAETMVRSGAMDIIVIDSVAALVPRQEIEGDMGDSHVGLQARLMSQALRKLTPVISKSNCVVIFINQLREKVGVMFGNPETTTGGRALKFYASVRMDVRRIETLKQSGEMVGNRTRIKIVKNKIAPPFKEAEFDIMFGKGISKSGDILDLAANCDVVKKSGAWYAYEGEKIGQGRENAKSFLEANPEIMDEIEKKVRTHYHLGAEYAEDASEDLKLKKAPADVEKVESPEEK</sequence>
<dbReference type="InterPro" id="IPR049261">
    <property type="entry name" value="RecA-like_C"/>
</dbReference>
<dbReference type="HAMAP" id="MF_00268">
    <property type="entry name" value="RecA"/>
    <property type="match status" value="1"/>
</dbReference>
<dbReference type="PROSITE" id="PS00321">
    <property type="entry name" value="RECA_1"/>
    <property type="match status" value="1"/>
</dbReference>
<evidence type="ECO:0000256" key="5">
    <source>
        <dbReference type="ARBA" id="ARBA00023125"/>
    </source>
</evidence>
<keyword evidence="6 7" id="KW-0233">DNA recombination</keyword>
<dbReference type="PROSITE" id="PS50163">
    <property type="entry name" value="RECA_3"/>
    <property type="match status" value="1"/>
</dbReference>
<dbReference type="NCBIfam" id="TIGR02012">
    <property type="entry name" value="tigrfam_recA"/>
    <property type="match status" value="1"/>
</dbReference>
<comment type="function">
    <text evidence="7">Can catalyze the hydrolysis of ATP in the presence of single-stranded DNA, the ATP-dependent uptake of single-stranded DNA by duplex DNA, and the ATP-dependent hybridization of homologous single-stranded DNAs. It interacts with LexA causing its activation and leading to its autocatalytic cleavage.</text>
</comment>
<dbReference type="SMART" id="SM00382">
    <property type="entry name" value="AAA"/>
    <property type="match status" value="1"/>
</dbReference>
<dbReference type="PANTHER" id="PTHR45900">
    <property type="entry name" value="RECA"/>
    <property type="match status" value="1"/>
</dbReference>
<protein>
    <recommendedName>
        <fullName evidence="2 7">Protein RecA</fullName>
    </recommendedName>
    <alternativeName>
        <fullName evidence="7 8">Recombinase A</fullName>
    </alternativeName>
</protein>
<keyword evidence="5 7" id="KW-0238">DNA-binding</keyword>
<dbReference type="Pfam" id="PF00154">
    <property type="entry name" value="RecA_N"/>
    <property type="match status" value="1"/>
</dbReference>
<evidence type="ECO:0000256" key="8">
    <source>
        <dbReference type="RuleBase" id="RU000526"/>
    </source>
</evidence>
<evidence type="ECO:0000259" key="10">
    <source>
        <dbReference type="PROSITE" id="PS50162"/>
    </source>
</evidence>
<feature type="domain" description="RecA family profile 2" evidence="11">
    <location>
        <begin position="203"/>
        <end position="276"/>
    </location>
</feature>
<dbReference type="InterPro" id="IPR020587">
    <property type="entry name" value="RecA_monomer-monomer_interface"/>
</dbReference>
<organism evidence="12 13">
    <name type="scientific">Ruminococcus hominis</name>
    <dbReference type="NCBI Taxonomy" id="2763065"/>
    <lineage>
        <taxon>Bacteria</taxon>
        <taxon>Bacillati</taxon>
        <taxon>Bacillota</taxon>
        <taxon>Clostridia</taxon>
        <taxon>Eubacteriales</taxon>
        <taxon>Oscillospiraceae</taxon>
        <taxon>Ruminococcus</taxon>
    </lineage>
</organism>
<evidence type="ECO:0000256" key="1">
    <source>
        <dbReference type="ARBA" id="ARBA00009391"/>
    </source>
</evidence>
<dbReference type="Proteomes" id="UP000631576">
    <property type="component" value="Unassembled WGS sequence"/>
</dbReference>
<dbReference type="PRINTS" id="PR00142">
    <property type="entry name" value="RECA"/>
</dbReference>
<evidence type="ECO:0000256" key="4">
    <source>
        <dbReference type="ARBA" id="ARBA00022840"/>
    </source>
</evidence>
<dbReference type="Gene3D" id="3.40.50.300">
    <property type="entry name" value="P-loop containing nucleotide triphosphate hydrolases"/>
    <property type="match status" value="1"/>
</dbReference>
<keyword evidence="4 7" id="KW-0067">ATP-binding</keyword>
<comment type="caution">
    <text evidence="12">The sequence shown here is derived from an EMBL/GenBank/DDBJ whole genome shotgun (WGS) entry which is preliminary data.</text>
</comment>
<evidence type="ECO:0000259" key="11">
    <source>
        <dbReference type="PROSITE" id="PS50163"/>
    </source>
</evidence>
<dbReference type="SUPFAM" id="SSF54752">
    <property type="entry name" value="RecA protein, C-terminal domain"/>
    <property type="match status" value="1"/>
</dbReference>
<evidence type="ECO:0000313" key="12">
    <source>
        <dbReference type="EMBL" id="MBC5683773.1"/>
    </source>
</evidence>
<dbReference type="InterPro" id="IPR020584">
    <property type="entry name" value="DNA_recomb/repair_RecA_CS"/>
</dbReference>
<evidence type="ECO:0000313" key="13">
    <source>
        <dbReference type="Proteomes" id="UP000631576"/>
    </source>
</evidence>
<dbReference type="EMBL" id="JACOPE010000001">
    <property type="protein sequence ID" value="MBC5683773.1"/>
    <property type="molecule type" value="Genomic_DNA"/>
</dbReference>
<dbReference type="Pfam" id="PF21096">
    <property type="entry name" value="RecA_C"/>
    <property type="match status" value="1"/>
</dbReference>
<evidence type="ECO:0000256" key="2">
    <source>
        <dbReference type="ARBA" id="ARBA00015553"/>
    </source>
</evidence>
<dbReference type="InterPro" id="IPR013765">
    <property type="entry name" value="DNA_recomb/repair_RecA"/>
</dbReference>
<dbReference type="InterPro" id="IPR023400">
    <property type="entry name" value="RecA_C_sf"/>
</dbReference>
<comment type="subcellular location">
    <subcellularLocation>
        <location evidence="7">Cytoplasm</location>
    </subcellularLocation>
</comment>
<keyword evidence="13" id="KW-1185">Reference proteome</keyword>
<proteinExistence type="inferred from homology"/>
<reference evidence="12 13" key="1">
    <citation type="submission" date="2020-08" db="EMBL/GenBank/DDBJ databases">
        <title>Genome public.</title>
        <authorList>
            <person name="Liu C."/>
            <person name="Sun Q."/>
        </authorList>
    </citation>
    <scope>NUCLEOTIDE SEQUENCE [LARGE SCALE GENOMIC DNA]</scope>
    <source>
        <strain evidence="12 13">NSJ-13</strain>
    </source>
</reference>
<keyword evidence="7 8" id="KW-0234">DNA repair</keyword>
<dbReference type="InterPro" id="IPR027417">
    <property type="entry name" value="P-loop_NTPase"/>
</dbReference>
<evidence type="ECO:0000256" key="6">
    <source>
        <dbReference type="ARBA" id="ARBA00023172"/>
    </source>
</evidence>
<dbReference type="RefSeq" id="WP_186865127.1">
    <property type="nucleotide sequence ID" value="NZ_JACOPE010000001.1"/>
</dbReference>
<dbReference type="CDD" id="cd00983">
    <property type="entry name" value="RecA"/>
    <property type="match status" value="1"/>
</dbReference>
<dbReference type="SUPFAM" id="SSF52540">
    <property type="entry name" value="P-loop containing nucleoside triphosphate hydrolases"/>
    <property type="match status" value="1"/>
</dbReference>
<accession>A0ABR7G8L4</accession>
<dbReference type="InterPro" id="IPR003593">
    <property type="entry name" value="AAA+_ATPase"/>
</dbReference>
<gene>
    <name evidence="7 12" type="primary">recA</name>
    <name evidence="12" type="ORF">H8S40_09375</name>
</gene>
<keyword evidence="7" id="KW-0963">Cytoplasm</keyword>
<evidence type="ECO:0000256" key="9">
    <source>
        <dbReference type="RuleBase" id="RU004527"/>
    </source>
</evidence>
<comment type="similarity">
    <text evidence="1 7 9">Belongs to the RecA family.</text>
</comment>
<keyword evidence="7 9" id="KW-0227">DNA damage</keyword>
<dbReference type="InterPro" id="IPR049428">
    <property type="entry name" value="RecA-like_N"/>
</dbReference>
<keyword evidence="3 7" id="KW-0547">Nucleotide-binding</keyword>
<dbReference type="InterPro" id="IPR020588">
    <property type="entry name" value="RecA_ATP-bd"/>
</dbReference>
<evidence type="ECO:0000256" key="3">
    <source>
        <dbReference type="ARBA" id="ARBA00022741"/>
    </source>
</evidence>
<dbReference type="PROSITE" id="PS50162">
    <property type="entry name" value="RECA_2"/>
    <property type="match status" value="1"/>
</dbReference>
<name>A0ABR7G8L4_9FIRM</name>
<feature type="binding site" evidence="7">
    <location>
        <begin position="69"/>
        <end position="76"/>
    </location>
    <ligand>
        <name>ATP</name>
        <dbReference type="ChEBI" id="CHEBI:30616"/>
    </ligand>
</feature>
<dbReference type="PANTHER" id="PTHR45900:SF1">
    <property type="entry name" value="MITOCHONDRIAL DNA REPAIR PROTEIN RECA HOMOLOG-RELATED"/>
    <property type="match status" value="1"/>
</dbReference>
<evidence type="ECO:0000256" key="7">
    <source>
        <dbReference type="HAMAP-Rule" id="MF_00268"/>
    </source>
</evidence>
<feature type="domain" description="RecA family profile 1" evidence="10">
    <location>
        <begin position="39"/>
        <end position="198"/>
    </location>
</feature>
<keyword evidence="7 8" id="KW-0742">SOS response</keyword>